<dbReference type="SUPFAM" id="SSF53335">
    <property type="entry name" value="S-adenosyl-L-methionine-dependent methyltransferases"/>
    <property type="match status" value="1"/>
</dbReference>
<proteinExistence type="predicted"/>
<keyword evidence="2" id="KW-0808">Transferase</keyword>
<dbReference type="GO" id="GO:0008168">
    <property type="term" value="F:methyltransferase activity"/>
    <property type="evidence" value="ECO:0007669"/>
    <property type="project" value="UniProtKB-KW"/>
</dbReference>
<name>A0ABU5D9R5_9BURK</name>
<dbReference type="RefSeq" id="WP_320420791.1">
    <property type="nucleotide sequence ID" value="NZ_JAXCLA010000001.1"/>
</dbReference>
<dbReference type="InterPro" id="IPR029063">
    <property type="entry name" value="SAM-dependent_MTases_sf"/>
</dbReference>
<protein>
    <submittedName>
        <fullName evidence="2">SAM-dependent methyltransferase</fullName>
    </submittedName>
</protein>
<keyword evidence="3" id="KW-1185">Reference proteome</keyword>
<evidence type="ECO:0000259" key="1">
    <source>
        <dbReference type="Pfam" id="PF13679"/>
    </source>
</evidence>
<dbReference type="GO" id="GO:0032259">
    <property type="term" value="P:methylation"/>
    <property type="evidence" value="ECO:0007669"/>
    <property type="project" value="UniProtKB-KW"/>
</dbReference>
<dbReference type="EMBL" id="JAXCLA010000001">
    <property type="protein sequence ID" value="MDY0742978.1"/>
    <property type="molecule type" value="Genomic_DNA"/>
</dbReference>
<dbReference type="CDD" id="cd02440">
    <property type="entry name" value="AdoMet_MTases"/>
    <property type="match status" value="1"/>
</dbReference>
<dbReference type="Proteomes" id="UP001285263">
    <property type="component" value="Unassembled WGS sequence"/>
</dbReference>
<feature type="domain" description="Methyltransferase" evidence="1">
    <location>
        <begin position="175"/>
        <end position="311"/>
    </location>
</feature>
<evidence type="ECO:0000313" key="3">
    <source>
        <dbReference type="Proteomes" id="UP001285263"/>
    </source>
</evidence>
<dbReference type="Pfam" id="PF13679">
    <property type="entry name" value="Methyltransf_32"/>
    <property type="match status" value="1"/>
</dbReference>
<evidence type="ECO:0000313" key="2">
    <source>
        <dbReference type="EMBL" id="MDY0742978.1"/>
    </source>
</evidence>
<gene>
    <name evidence="2" type="ORF">SNE35_00600</name>
</gene>
<accession>A0ABU5D9R5</accession>
<dbReference type="Gene3D" id="3.40.50.150">
    <property type="entry name" value="Vaccinia Virus protein VP39"/>
    <property type="match status" value="1"/>
</dbReference>
<dbReference type="PANTHER" id="PTHR13369">
    <property type="match status" value="1"/>
</dbReference>
<reference evidence="2 3" key="1">
    <citation type="submission" date="2023-11" db="EMBL/GenBank/DDBJ databases">
        <title>Paucibacter sp. nov., isolated from fresh soil in Korea.</title>
        <authorList>
            <person name="Le N.T.T."/>
        </authorList>
    </citation>
    <scope>NUCLEOTIDE SEQUENCE [LARGE SCALE GENOMIC DNA]</scope>
    <source>
        <strain evidence="2 3">R3-3</strain>
    </source>
</reference>
<organism evidence="2 3">
    <name type="scientific">Roseateles agri</name>
    <dbReference type="NCBI Taxonomy" id="3098619"/>
    <lineage>
        <taxon>Bacteria</taxon>
        <taxon>Pseudomonadati</taxon>
        <taxon>Pseudomonadota</taxon>
        <taxon>Betaproteobacteria</taxon>
        <taxon>Burkholderiales</taxon>
        <taxon>Sphaerotilaceae</taxon>
        <taxon>Roseateles</taxon>
    </lineage>
</organism>
<dbReference type="PANTHER" id="PTHR13369:SF3">
    <property type="entry name" value="METHYLTRANSFERASE DOMAIN-CONTAINING PROTEIN"/>
    <property type="match status" value="1"/>
</dbReference>
<dbReference type="InterPro" id="IPR025714">
    <property type="entry name" value="Methyltranfer_dom"/>
</dbReference>
<keyword evidence="2" id="KW-0489">Methyltransferase</keyword>
<comment type="caution">
    <text evidence="2">The sequence shown here is derived from an EMBL/GenBank/DDBJ whole genome shotgun (WGS) entry which is preliminary data.</text>
</comment>
<sequence>MLFTDLIPAANEGDNKPDAAARFLRLLDTALAEGRLVKLLLSKPSGEDKSVERLTVREVALRGERQLSFLWRHQTKDVTKNHPLKEGVTEIAGLLGTQFQNAHLHTPSEEVQLAFSRKGKPSLRVTKLAGDEAAAAVAHDKEKQRYLELGKPFWTELGVAHEVRGERALVPAMSRKWKQINKFIEIFGAALKASALAASPDVFVADFGSGKGYLTFAMHDWLTSQGKRAEVTGVELREDMVKLCNAAAAKHGMAGLRFDQSDVRHYTPARLDVMIALHACDIATDYAIHLGLRAKSAIIMCSPCCHKQVRPQMKMPPVLRPLLQHGIHLGQEAEMVTDSLRALLLEAEGYETQVFEFVALEHTSKNKMILAVKKQGAALAAAEKKKPEVLAQIAEIKRFYGISEQALESLLLADACAV</sequence>